<organism evidence="1 2">
    <name type="scientific">Actinomyces viscosus</name>
    <dbReference type="NCBI Taxonomy" id="1656"/>
    <lineage>
        <taxon>Bacteria</taxon>
        <taxon>Bacillati</taxon>
        <taxon>Actinomycetota</taxon>
        <taxon>Actinomycetes</taxon>
        <taxon>Actinomycetales</taxon>
        <taxon>Actinomycetaceae</taxon>
        <taxon>Actinomyces</taxon>
    </lineage>
</organism>
<protein>
    <recommendedName>
        <fullName evidence="3">ABC-type transport system involved in multi-copper enzyme maturation, permease component</fullName>
    </recommendedName>
</protein>
<dbReference type="KEGG" id="avc:NCTC10951_01323"/>
<name>A0A448PKI7_ACTVI</name>
<reference evidence="1 2" key="1">
    <citation type="submission" date="2018-12" db="EMBL/GenBank/DDBJ databases">
        <authorList>
            <consortium name="Pathogen Informatics"/>
        </authorList>
    </citation>
    <scope>NUCLEOTIDE SEQUENCE [LARGE SCALE GENOMIC DNA]</scope>
    <source>
        <strain evidence="1 2">NCTC10951</strain>
    </source>
</reference>
<evidence type="ECO:0000313" key="2">
    <source>
        <dbReference type="Proteomes" id="UP000268658"/>
    </source>
</evidence>
<accession>A0A448PKI7</accession>
<dbReference type="OrthoDB" id="4399269at2"/>
<dbReference type="RefSeq" id="WP_126413936.1">
    <property type="nucleotide sequence ID" value="NZ_CAUTOI010000017.1"/>
</dbReference>
<evidence type="ECO:0000313" key="1">
    <source>
        <dbReference type="EMBL" id="VEI15750.1"/>
    </source>
</evidence>
<evidence type="ECO:0008006" key="3">
    <source>
        <dbReference type="Google" id="ProtNLM"/>
    </source>
</evidence>
<dbReference type="Proteomes" id="UP000268658">
    <property type="component" value="Chromosome"/>
</dbReference>
<dbReference type="AlphaFoldDB" id="A0A448PKI7"/>
<proteinExistence type="predicted"/>
<dbReference type="EMBL" id="LR134477">
    <property type="protein sequence ID" value="VEI15750.1"/>
    <property type="molecule type" value="Genomic_DNA"/>
</dbReference>
<sequence>MFTTLFIEEVRTQARRNAGVVGIVAVIAAGFILLSLLELPVVSSMLLAGAFVALVAMPGVVSVQVGIEYWASMYGARGYLTMSLPVKGRVILAAKTLYAVIAVLVSAAVATLLAIGWFAAYAHLVGATLGQLLEPVRQMISTVGTGMVVFYGLTVVEGVVVTIIEVAAVMSIGGQGRWNRLGFGAPAVGLVILYAVNQVVGLVATVLLPLSLDLASGRIVGRMMLPQFIEAARTGQDPHLVGIGSVVAAPVLAAVLVWWAVRAIERHTCLR</sequence>
<gene>
    <name evidence="1" type="ORF">NCTC10951_01323</name>
</gene>